<protein>
    <submittedName>
        <fullName evidence="1">Uncharacterized protein</fullName>
    </submittedName>
</protein>
<dbReference type="RefSeq" id="WP_237872927.1">
    <property type="nucleotide sequence ID" value="NZ_JAKLTY010000003.1"/>
</dbReference>
<proteinExistence type="predicted"/>
<evidence type="ECO:0000313" key="4">
    <source>
        <dbReference type="Proteomes" id="UP001139054"/>
    </source>
</evidence>
<name>A0A9X1R601_9BRAD</name>
<comment type="caution">
    <text evidence="1">The sequence shown here is derived from an EMBL/GenBank/DDBJ whole genome shotgun (WGS) entry which is preliminary data.</text>
</comment>
<sequence>MSEQYRAYLIGENGIFRAAEAFEAPSDSLALAFAERFARRGDVEVWQLGRKIGVLRGPSPPEVQSRSLRPN</sequence>
<dbReference type="EMBL" id="JAKLTY010000003">
    <property type="protein sequence ID" value="MCG2626006.1"/>
    <property type="molecule type" value="Genomic_DNA"/>
</dbReference>
<accession>A0A9X1R601</accession>
<evidence type="ECO:0000313" key="2">
    <source>
        <dbReference type="EMBL" id="MCG2671455.1"/>
    </source>
</evidence>
<dbReference type="EMBL" id="JAKLUA010000014">
    <property type="protein sequence ID" value="MCG2671455.1"/>
    <property type="molecule type" value="Genomic_DNA"/>
</dbReference>
<dbReference type="Proteomes" id="UP001139012">
    <property type="component" value="Unassembled WGS sequence"/>
</dbReference>
<keyword evidence="3" id="KW-1185">Reference proteome</keyword>
<reference evidence="1" key="1">
    <citation type="submission" date="2022-01" db="EMBL/GenBank/DDBJ databases">
        <title>Genome sequnece data of strain Bradyrhizobium sp. nov.</title>
        <authorList>
            <person name="Zhang J."/>
        </authorList>
    </citation>
    <scope>NUCLEOTIDE SEQUENCE</scope>
    <source>
        <strain evidence="2">WYCCWR 12774</strain>
        <strain evidence="1">WYCCWR 13023</strain>
    </source>
</reference>
<dbReference type="Proteomes" id="UP001139054">
    <property type="component" value="Unassembled WGS sequence"/>
</dbReference>
<dbReference type="AlphaFoldDB" id="A0A9X1R601"/>
<evidence type="ECO:0000313" key="3">
    <source>
        <dbReference type="Proteomes" id="UP001139012"/>
    </source>
</evidence>
<evidence type="ECO:0000313" key="1">
    <source>
        <dbReference type="EMBL" id="MCG2626006.1"/>
    </source>
</evidence>
<organism evidence="1 4">
    <name type="scientific">Bradyrhizobium zhengyangense</name>
    <dbReference type="NCBI Taxonomy" id="2911009"/>
    <lineage>
        <taxon>Bacteria</taxon>
        <taxon>Pseudomonadati</taxon>
        <taxon>Pseudomonadota</taxon>
        <taxon>Alphaproteobacteria</taxon>
        <taxon>Hyphomicrobiales</taxon>
        <taxon>Nitrobacteraceae</taxon>
        <taxon>Bradyrhizobium</taxon>
    </lineage>
</organism>
<gene>
    <name evidence="2" type="ORF">L6637_31325</name>
    <name evidence="1" type="ORF">L6654_05135</name>
</gene>